<comment type="caution">
    <text evidence="2">The sequence shown here is derived from an EMBL/GenBank/DDBJ whole genome shotgun (WGS) entry which is preliminary data.</text>
</comment>
<feature type="region of interest" description="Disordered" evidence="1">
    <location>
        <begin position="46"/>
        <end position="70"/>
    </location>
</feature>
<proteinExistence type="predicted"/>
<reference evidence="2" key="1">
    <citation type="submission" date="2023-02" db="EMBL/GenBank/DDBJ databases">
        <title>Nocardiopsis ansamitocini NBRC 112285.</title>
        <authorList>
            <person name="Ichikawa N."/>
            <person name="Sato H."/>
            <person name="Tonouchi N."/>
        </authorList>
    </citation>
    <scope>NUCLEOTIDE SEQUENCE</scope>
    <source>
        <strain evidence="2">NBRC 112285</strain>
    </source>
</reference>
<protein>
    <submittedName>
        <fullName evidence="2">Uncharacterized protein</fullName>
    </submittedName>
</protein>
<organism evidence="2 3">
    <name type="scientific">Nocardiopsis ansamitocini</name>
    <dbReference type="NCBI Taxonomy" id="1670832"/>
    <lineage>
        <taxon>Bacteria</taxon>
        <taxon>Bacillati</taxon>
        <taxon>Actinomycetota</taxon>
        <taxon>Actinomycetes</taxon>
        <taxon>Streptosporangiales</taxon>
        <taxon>Nocardiopsidaceae</taxon>
        <taxon>Nocardiopsis</taxon>
    </lineage>
</organism>
<dbReference type="AlphaFoldDB" id="A0A9W6P4B9"/>
<dbReference type="EMBL" id="BSQG01000001">
    <property type="protein sequence ID" value="GLU46854.1"/>
    <property type="molecule type" value="Genomic_DNA"/>
</dbReference>
<evidence type="ECO:0000256" key="1">
    <source>
        <dbReference type="SAM" id="MobiDB-lite"/>
    </source>
</evidence>
<keyword evidence="3" id="KW-1185">Reference proteome</keyword>
<accession>A0A9W6P4B9</accession>
<dbReference type="Proteomes" id="UP001165092">
    <property type="component" value="Unassembled WGS sequence"/>
</dbReference>
<evidence type="ECO:0000313" key="2">
    <source>
        <dbReference type="EMBL" id="GLU46854.1"/>
    </source>
</evidence>
<name>A0A9W6P4B9_9ACTN</name>
<sequence>MWNVHSSIMTLFADPPCFPGHFAVRGTVDPFRQPVPCARFPACPPEDPRNAEGVAPGHPFRVSPRGYNPP</sequence>
<evidence type="ECO:0000313" key="3">
    <source>
        <dbReference type="Proteomes" id="UP001165092"/>
    </source>
</evidence>
<gene>
    <name evidence="2" type="ORF">Nans01_12050</name>
</gene>